<dbReference type="CDD" id="cd14014">
    <property type="entry name" value="STKc_PknB_like"/>
    <property type="match status" value="1"/>
</dbReference>
<gene>
    <name evidence="10" type="ORF">UFOPK1788_00372</name>
</gene>
<dbReference type="PANTHER" id="PTHR43289:SF6">
    <property type="entry name" value="SERINE_THREONINE-PROTEIN KINASE NEKL-3"/>
    <property type="match status" value="1"/>
</dbReference>
<keyword evidence="6" id="KW-0067">ATP-binding</keyword>
<evidence type="ECO:0000256" key="4">
    <source>
        <dbReference type="ARBA" id="ARBA00022741"/>
    </source>
</evidence>
<dbReference type="AlphaFoldDB" id="A0A6J6FH33"/>
<dbReference type="SMART" id="SM00740">
    <property type="entry name" value="PASTA"/>
    <property type="match status" value="2"/>
</dbReference>
<evidence type="ECO:0000256" key="6">
    <source>
        <dbReference type="ARBA" id="ARBA00022840"/>
    </source>
</evidence>
<keyword evidence="7" id="KW-0472">Membrane</keyword>
<keyword evidence="2" id="KW-0808">Transferase</keyword>
<evidence type="ECO:0000259" key="9">
    <source>
        <dbReference type="PROSITE" id="PS51178"/>
    </source>
</evidence>
<keyword evidence="1" id="KW-0723">Serine/threonine-protein kinase</keyword>
<dbReference type="Pfam" id="PF03793">
    <property type="entry name" value="PASTA"/>
    <property type="match status" value="3"/>
</dbReference>
<accession>A0A6J6FH33</accession>
<reference evidence="10" key="1">
    <citation type="submission" date="2020-05" db="EMBL/GenBank/DDBJ databases">
        <authorList>
            <person name="Chiriac C."/>
            <person name="Salcher M."/>
            <person name="Ghai R."/>
            <person name="Kavagutti S V."/>
        </authorList>
    </citation>
    <scope>NUCLEOTIDE SEQUENCE</scope>
</reference>
<dbReference type="PROSITE" id="PS00108">
    <property type="entry name" value="PROTEIN_KINASE_ST"/>
    <property type="match status" value="1"/>
</dbReference>
<evidence type="ECO:0000256" key="5">
    <source>
        <dbReference type="ARBA" id="ARBA00022777"/>
    </source>
</evidence>
<feature type="domain" description="PASTA" evidence="9">
    <location>
        <begin position="347"/>
        <end position="412"/>
    </location>
</feature>
<keyword evidence="3" id="KW-0677">Repeat</keyword>
<feature type="domain" description="Protein kinase" evidence="8">
    <location>
        <begin position="1"/>
        <end position="256"/>
    </location>
</feature>
<dbReference type="InterPro" id="IPR005543">
    <property type="entry name" value="PASTA_dom"/>
</dbReference>
<feature type="transmembrane region" description="Helical" evidence="7">
    <location>
        <begin position="314"/>
        <end position="337"/>
    </location>
</feature>
<keyword evidence="5" id="KW-0418">Kinase</keyword>
<keyword evidence="7" id="KW-0812">Transmembrane</keyword>
<dbReference type="Gene3D" id="3.30.200.20">
    <property type="entry name" value="Phosphorylase Kinase, domain 1"/>
    <property type="match status" value="1"/>
</dbReference>
<feature type="domain" description="PASTA" evidence="9">
    <location>
        <begin position="413"/>
        <end position="480"/>
    </location>
</feature>
<dbReference type="GO" id="GO:0005524">
    <property type="term" value="F:ATP binding"/>
    <property type="evidence" value="ECO:0007669"/>
    <property type="project" value="UniProtKB-KW"/>
</dbReference>
<name>A0A6J6FH33_9ZZZZ</name>
<evidence type="ECO:0000313" key="10">
    <source>
        <dbReference type="EMBL" id="CAB4588242.1"/>
    </source>
</evidence>
<keyword evidence="7" id="KW-1133">Transmembrane helix</keyword>
<evidence type="ECO:0000259" key="8">
    <source>
        <dbReference type="PROSITE" id="PS50011"/>
    </source>
</evidence>
<dbReference type="PANTHER" id="PTHR43289">
    <property type="entry name" value="MITOGEN-ACTIVATED PROTEIN KINASE KINASE KINASE 20-RELATED"/>
    <property type="match status" value="1"/>
</dbReference>
<evidence type="ECO:0000256" key="7">
    <source>
        <dbReference type="SAM" id="Phobius"/>
    </source>
</evidence>
<keyword evidence="4" id="KW-0547">Nucleotide-binding</keyword>
<organism evidence="10">
    <name type="scientific">freshwater metagenome</name>
    <dbReference type="NCBI Taxonomy" id="449393"/>
    <lineage>
        <taxon>unclassified sequences</taxon>
        <taxon>metagenomes</taxon>
        <taxon>ecological metagenomes</taxon>
    </lineage>
</organism>
<dbReference type="GO" id="GO:0004674">
    <property type="term" value="F:protein serine/threonine kinase activity"/>
    <property type="evidence" value="ECO:0007669"/>
    <property type="project" value="UniProtKB-KW"/>
</dbReference>
<dbReference type="PROSITE" id="PS50011">
    <property type="entry name" value="PROTEIN_KINASE_DOM"/>
    <property type="match status" value="1"/>
</dbReference>
<dbReference type="FunFam" id="1.10.510.10:FF:000021">
    <property type="entry name" value="Serine/threonine protein kinase"/>
    <property type="match status" value="1"/>
</dbReference>
<dbReference type="NCBIfam" id="NF033483">
    <property type="entry name" value="PknB_PASTA_kin"/>
    <property type="match status" value="1"/>
</dbReference>
<dbReference type="InterPro" id="IPR008271">
    <property type="entry name" value="Ser/Thr_kinase_AS"/>
</dbReference>
<dbReference type="Pfam" id="PF00069">
    <property type="entry name" value="Pkinase"/>
    <property type="match status" value="1"/>
</dbReference>
<dbReference type="SMART" id="SM00220">
    <property type="entry name" value="S_TKc"/>
    <property type="match status" value="1"/>
</dbReference>
<proteinExistence type="predicted"/>
<sequence>MYLGTDTRLQRRVAIKALRPEVAIDKDSRKRFQREAHAVSTMGHPSIVRVYDAGEELIPAASPDVPIPYIVMEYIDGKILRKLMDSGKFEPKVAVHIALGILDALDESHRAGIIHRDIKPGNVMVTQTGLVKVCDFGIAQAIEDPTNDPSAIVGTAQYFSPEQAKGELIDGRSDVYSTAVVLFEMVTGTPLFTGDSSVAVAYQHVTQTAPRSRSRRPELSPELDIAIAKGLEKDRSLRYATAAEFAAALRSISTFTGGGHELPTAVVADIEAVELSTVARPTPATQERPETMDFSEIRNSLTSDEPPQAKSAKWMILMAAGVLVVTSVVAGMMFWVLTLGSSSSIGGIAIEVPAVTNSEYAAAEKTLTDLGLIVKRVTESSDDVPAGSVIRTEPEAGVRVGAGETITVVESTGPDLQSVPDVALTLLDAATARITEAGFVLGTVTTEYSPSVEANVVIRSDPAVGIELGAGEAVNLVISNGKVQVPNVVGGSIQKAKELLEGPTVQYTVTVQTDTTCTGAVVKSQSIRAGDGPQHQAITVVYCAG</sequence>
<protein>
    <submittedName>
        <fullName evidence="10">Unannotated protein</fullName>
    </submittedName>
</protein>
<dbReference type="Gene3D" id="1.10.510.10">
    <property type="entry name" value="Transferase(Phosphotransferase) domain 1"/>
    <property type="match status" value="1"/>
</dbReference>
<evidence type="ECO:0000256" key="1">
    <source>
        <dbReference type="ARBA" id="ARBA00022527"/>
    </source>
</evidence>
<dbReference type="PROSITE" id="PS51178">
    <property type="entry name" value="PASTA"/>
    <property type="match status" value="2"/>
</dbReference>
<dbReference type="EMBL" id="CAEZUE010000032">
    <property type="protein sequence ID" value="CAB4588242.1"/>
    <property type="molecule type" value="Genomic_DNA"/>
</dbReference>
<dbReference type="Gene3D" id="3.30.10.20">
    <property type="match status" value="3"/>
</dbReference>
<dbReference type="CDD" id="cd06577">
    <property type="entry name" value="PASTA_pknB"/>
    <property type="match status" value="2"/>
</dbReference>
<evidence type="ECO:0000256" key="3">
    <source>
        <dbReference type="ARBA" id="ARBA00022737"/>
    </source>
</evidence>
<dbReference type="SUPFAM" id="SSF56112">
    <property type="entry name" value="Protein kinase-like (PK-like)"/>
    <property type="match status" value="1"/>
</dbReference>
<evidence type="ECO:0000256" key="2">
    <source>
        <dbReference type="ARBA" id="ARBA00022679"/>
    </source>
</evidence>
<dbReference type="InterPro" id="IPR011009">
    <property type="entry name" value="Kinase-like_dom_sf"/>
</dbReference>
<dbReference type="InterPro" id="IPR000719">
    <property type="entry name" value="Prot_kinase_dom"/>
</dbReference>